<protein>
    <recommendedName>
        <fullName evidence="1">Surface adhesin CshA non-repetitive domain-containing protein</fullName>
    </recommendedName>
</protein>
<accession>C4IEM4</accession>
<feature type="domain" description="Surface adhesin CshA non-repetitive" evidence="1">
    <location>
        <begin position="21"/>
        <end position="227"/>
    </location>
</feature>
<dbReference type="Pfam" id="PF18651">
    <property type="entry name" value="CshA_NR2"/>
    <property type="match status" value="1"/>
</dbReference>
<sequence>MADINSSVRYANPNSPGPLSNKIGWIEYSPFNSNNPFTNGIIYTGINTISKPAEYKISFNIKITQTPKFTPNFFPIFGAQPPVYDFAAFGNTGYIGVDGNVDLYMLNNAPPVNLETTILVSNIKVTNPNDEAIANYDLIAVDGETTNSQEIWQVYTDGSPWIRIGTLPAVNDVTTKNQITGIGTHTVKSIGTTLGPMPAQVFSTHSPTMIEATISTFDGNQGIVLGVIVYNTPKKILLNCC</sequence>
<dbReference type="AlphaFoldDB" id="C4IEM4"/>
<reference evidence="2 3" key="1">
    <citation type="submission" date="2009-08" db="EMBL/GenBank/DDBJ databases">
        <authorList>
            <person name="Shrivastava S."/>
            <person name="Brinkac L.B."/>
            <person name="Brown J.L."/>
            <person name="Bruce D.B."/>
            <person name="Detter C."/>
            <person name="Green L.D."/>
            <person name="Munk C.A."/>
            <person name="Rogers Y.C."/>
            <person name="Tapia R."/>
            <person name="Sims D.R."/>
            <person name="Smith L.A."/>
            <person name="Smith T.J."/>
            <person name="Sutton G."/>
            <person name="Brettin T."/>
        </authorList>
    </citation>
    <scope>NUCLEOTIDE SEQUENCE [LARGE SCALE GENOMIC DNA]</scope>
    <source>
        <strain evidence="3">E4 str. BoNT E BL5262</strain>
    </source>
</reference>
<comment type="caution">
    <text evidence="2">The sequence shown here is derived from an EMBL/GenBank/DDBJ whole genome shotgun (WGS) entry which is preliminary data.</text>
</comment>
<evidence type="ECO:0000313" key="3">
    <source>
        <dbReference type="Proteomes" id="UP000003081"/>
    </source>
</evidence>
<proteinExistence type="predicted"/>
<keyword evidence="3" id="KW-1185">Reference proteome</keyword>
<dbReference type="InterPro" id="IPR040683">
    <property type="entry name" value="CshA_NR2"/>
</dbReference>
<name>C4IEM4_CLOBU</name>
<organism evidence="2 3">
    <name type="scientific">Clostridium butyricum E4 str. BoNT E BL5262</name>
    <dbReference type="NCBI Taxonomy" id="632245"/>
    <lineage>
        <taxon>Bacteria</taxon>
        <taxon>Bacillati</taxon>
        <taxon>Bacillota</taxon>
        <taxon>Clostridia</taxon>
        <taxon>Eubacteriales</taxon>
        <taxon>Clostridiaceae</taxon>
        <taxon>Clostridium</taxon>
    </lineage>
</organism>
<dbReference type="HOGENOM" id="CLU_1150290_0_0_9"/>
<dbReference type="RefSeq" id="WP_003410833.1">
    <property type="nucleotide sequence ID" value="NZ_ACOM01000004.1"/>
</dbReference>
<evidence type="ECO:0000259" key="1">
    <source>
        <dbReference type="Pfam" id="PF18651"/>
    </source>
</evidence>
<dbReference type="Proteomes" id="UP000003081">
    <property type="component" value="Unassembled WGS sequence"/>
</dbReference>
<evidence type="ECO:0000313" key="2">
    <source>
        <dbReference type="EMBL" id="EEP55343.1"/>
    </source>
</evidence>
<dbReference type="EMBL" id="ACOM01000004">
    <property type="protein sequence ID" value="EEP55343.1"/>
    <property type="molecule type" value="Genomic_DNA"/>
</dbReference>
<gene>
    <name evidence="2" type="ORF">CLP_3849</name>
</gene>